<gene>
    <name evidence="2" type="ORF">FRZ54_02360</name>
</gene>
<name>A0A5B8UR17_9SPHI</name>
<sequence>MKTENANIIGTWKLISFELINKTANKTFYPYGKTPIGTLIFSPDHYMSVAIMADNRENFTVESIQTGTEPEKIKAAQPLMSLRCQEFSGPTCR</sequence>
<dbReference type="OrthoDB" id="118834at2"/>
<evidence type="ECO:0000313" key="3">
    <source>
        <dbReference type="Proteomes" id="UP000321479"/>
    </source>
</evidence>
<dbReference type="AlphaFoldDB" id="A0A5B8UR17"/>
<dbReference type="InterPro" id="IPR024311">
    <property type="entry name" value="Lipocalin-like"/>
</dbReference>
<evidence type="ECO:0000259" key="1">
    <source>
        <dbReference type="Pfam" id="PF13924"/>
    </source>
</evidence>
<dbReference type="KEGG" id="mgin:FRZ54_02360"/>
<accession>A0A5B8UR17</accession>
<dbReference type="EMBL" id="CP042436">
    <property type="protein sequence ID" value="QEC61474.1"/>
    <property type="molecule type" value="Genomic_DNA"/>
</dbReference>
<reference evidence="2 3" key="1">
    <citation type="journal article" date="2017" name="Curr. Microbiol.">
        <title>Mucilaginibacter ginsenosidivorans sp. nov., Isolated from Soil of Ginseng Field.</title>
        <authorList>
            <person name="Kim M.M."/>
            <person name="Siddiqi M.Z."/>
            <person name="Im W.T."/>
        </authorList>
    </citation>
    <scope>NUCLEOTIDE SEQUENCE [LARGE SCALE GENOMIC DNA]</scope>
    <source>
        <strain evidence="2 3">Gsoil 3017</strain>
    </source>
</reference>
<protein>
    <submittedName>
        <fullName evidence="2">Lipocalin-like domain-containing protein</fullName>
    </submittedName>
</protein>
<proteinExistence type="predicted"/>
<keyword evidence="3" id="KW-1185">Reference proteome</keyword>
<dbReference type="RefSeq" id="WP_147030051.1">
    <property type="nucleotide sequence ID" value="NZ_CP042436.1"/>
</dbReference>
<evidence type="ECO:0000313" key="2">
    <source>
        <dbReference type="EMBL" id="QEC61474.1"/>
    </source>
</evidence>
<dbReference type="Proteomes" id="UP000321479">
    <property type="component" value="Chromosome"/>
</dbReference>
<dbReference type="Pfam" id="PF13924">
    <property type="entry name" value="Lipocalin_5"/>
    <property type="match status" value="1"/>
</dbReference>
<organism evidence="2 3">
    <name type="scientific">Mucilaginibacter ginsenosidivorans</name>
    <dbReference type="NCBI Taxonomy" id="398053"/>
    <lineage>
        <taxon>Bacteria</taxon>
        <taxon>Pseudomonadati</taxon>
        <taxon>Bacteroidota</taxon>
        <taxon>Sphingobacteriia</taxon>
        <taxon>Sphingobacteriales</taxon>
        <taxon>Sphingobacteriaceae</taxon>
        <taxon>Mucilaginibacter</taxon>
    </lineage>
</organism>
<feature type="domain" description="Lipocalin-like" evidence="1">
    <location>
        <begin position="9"/>
        <end position="77"/>
    </location>
</feature>